<reference evidence="2 3" key="1">
    <citation type="journal article" date="2015" name="Nature">
        <title>rRNA introns, odd ribosomes, and small enigmatic genomes across a large radiation of phyla.</title>
        <authorList>
            <person name="Brown C.T."/>
            <person name="Hug L.A."/>
            <person name="Thomas B.C."/>
            <person name="Sharon I."/>
            <person name="Castelle C.J."/>
            <person name="Singh A."/>
            <person name="Wilkins M.J."/>
            <person name="Williams K.H."/>
            <person name="Banfield J.F."/>
        </authorList>
    </citation>
    <scope>NUCLEOTIDE SEQUENCE [LARGE SCALE GENOMIC DNA]</scope>
</reference>
<feature type="transmembrane region" description="Helical" evidence="1">
    <location>
        <begin position="67"/>
        <end position="89"/>
    </location>
</feature>
<accession>A0A0G0DJG0</accession>
<dbReference type="AlphaFoldDB" id="A0A0G0DJG0"/>
<evidence type="ECO:0000313" key="3">
    <source>
        <dbReference type="Proteomes" id="UP000034488"/>
    </source>
</evidence>
<protein>
    <recommendedName>
        <fullName evidence="4">Signal peptidase II</fullName>
    </recommendedName>
</protein>
<proteinExistence type="predicted"/>
<evidence type="ECO:0008006" key="4">
    <source>
        <dbReference type="Google" id="ProtNLM"/>
    </source>
</evidence>
<comment type="caution">
    <text evidence="2">The sequence shown here is derived from an EMBL/GenBank/DDBJ whole genome shotgun (WGS) entry which is preliminary data.</text>
</comment>
<feature type="transmembrane region" description="Helical" evidence="1">
    <location>
        <begin position="101"/>
        <end position="123"/>
    </location>
</feature>
<gene>
    <name evidence="2" type="ORF">UR47_C0001G0058</name>
</gene>
<name>A0A0G0DJG0_9BACT</name>
<organism evidence="2 3">
    <name type="scientific">candidate division WS6 bacterium GW2011_GWB1_33_6</name>
    <dbReference type="NCBI Taxonomy" id="1619088"/>
    <lineage>
        <taxon>Bacteria</taxon>
        <taxon>Candidatus Dojkabacteria</taxon>
    </lineage>
</organism>
<keyword evidence="1" id="KW-0472">Membrane</keyword>
<evidence type="ECO:0000256" key="1">
    <source>
        <dbReference type="SAM" id="Phobius"/>
    </source>
</evidence>
<keyword evidence="1" id="KW-1133">Transmembrane helix</keyword>
<evidence type="ECO:0000313" key="2">
    <source>
        <dbReference type="EMBL" id="KKP55497.1"/>
    </source>
</evidence>
<keyword evidence="1" id="KW-0812">Transmembrane</keyword>
<sequence length="132" mass="15065">MKKDIYTFSLSVLISLINVFLSVYFFSNNGCVKNRGVAFGIDIIYEEIISFLILSLLIFIGTRVKGIIRYLTFGVVILGFSNFVVRVFLKYICDYINVFNMSLNIADIFIVIYALLIILICIFDKDGKCNRG</sequence>
<feature type="transmembrane region" description="Helical" evidence="1">
    <location>
        <begin position="7"/>
        <end position="26"/>
    </location>
</feature>
<dbReference type="Proteomes" id="UP000034488">
    <property type="component" value="Unassembled WGS sequence"/>
</dbReference>
<dbReference type="EMBL" id="LBPI01000001">
    <property type="protein sequence ID" value="KKP55497.1"/>
    <property type="molecule type" value="Genomic_DNA"/>
</dbReference>
<feature type="transmembrane region" description="Helical" evidence="1">
    <location>
        <begin position="38"/>
        <end position="60"/>
    </location>
</feature>